<dbReference type="CDD" id="cd02440">
    <property type="entry name" value="AdoMet_MTases"/>
    <property type="match status" value="1"/>
</dbReference>
<reference evidence="2 3" key="1">
    <citation type="submission" date="2019-03" db="EMBL/GenBank/DDBJ databases">
        <title>Genomic Encyclopedia of Type Strains, Phase III (KMG-III): the genomes of soil and plant-associated and newly described type strains.</title>
        <authorList>
            <person name="Whitman W."/>
        </authorList>
    </citation>
    <scope>NUCLEOTIDE SEQUENCE [LARGE SCALE GENOMIC DNA]</scope>
    <source>
        <strain evidence="2 3">VKM Ac-2570</strain>
    </source>
</reference>
<keyword evidence="3" id="KW-1185">Reference proteome</keyword>
<dbReference type="Gene3D" id="3.40.50.150">
    <property type="entry name" value="Vaccinia Virus protein VP39"/>
    <property type="match status" value="1"/>
</dbReference>
<dbReference type="InterPro" id="IPR050508">
    <property type="entry name" value="Methyltransf_Superfamily"/>
</dbReference>
<dbReference type="GO" id="GO:0032259">
    <property type="term" value="P:methylation"/>
    <property type="evidence" value="ECO:0007669"/>
    <property type="project" value="UniProtKB-KW"/>
</dbReference>
<dbReference type="Pfam" id="PF08241">
    <property type="entry name" value="Methyltransf_11"/>
    <property type="match status" value="1"/>
</dbReference>
<organism evidence="2 3">
    <name type="scientific">Kribbella kalugense</name>
    <dbReference type="NCBI Taxonomy" id="2512221"/>
    <lineage>
        <taxon>Bacteria</taxon>
        <taxon>Bacillati</taxon>
        <taxon>Actinomycetota</taxon>
        <taxon>Actinomycetes</taxon>
        <taxon>Propionibacteriales</taxon>
        <taxon>Kribbellaceae</taxon>
        <taxon>Kribbella</taxon>
    </lineage>
</organism>
<dbReference type="AlphaFoldDB" id="A0A4R7ZBG1"/>
<dbReference type="Proteomes" id="UP000295447">
    <property type="component" value="Unassembled WGS sequence"/>
</dbReference>
<protein>
    <submittedName>
        <fullName evidence="2">Methyltransferase family protein</fullName>
    </submittedName>
</protein>
<proteinExistence type="predicted"/>
<keyword evidence="2" id="KW-0489">Methyltransferase</keyword>
<dbReference type="InterPro" id="IPR013216">
    <property type="entry name" value="Methyltransf_11"/>
</dbReference>
<name>A0A4R7ZBG1_9ACTN</name>
<gene>
    <name evidence="2" type="ORF">EV650_7901</name>
</gene>
<accession>A0A4R7ZBG1</accession>
<sequence>MSRSEREQDLITYYSNEIQARTDRALPDQRVARRTAYLQQLRDEGRHSVIELGCGPGRDGQAIADAGFAYTAVDLSPASVEACRSLGLDARVASVLELPFGDGTFDAGWTMSTLLHVADEDLDEALAEIVRVLRPGAPLAIGLWGSADGREEVFEDGQGYGAGRFFSIRTDEALRTALERYGVVEEWLTWDDGQAMHYQWAVLRVSAS</sequence>
<dbReference type="EMBL" id="SODF01000004">
    <property type="protein sequence ID" value="TDW14315.1"/>
    <property type="molecule type" value="Genomic_DNA"/>
</dbReference>
<dbReference type="GO" id="GO:0008757">
    <property type="term" value="F:S-adenosylmethionine-dependent methyltransferase activity"/>
    <property type="evidence" value="ECO:0007669"/>
    <property type="project" value="InterPro"/>
</dbReference>
<feature type="domain" description="Methyltransferase type 11" evidence="1">
    <location>
        <begin position="51"/>
        <end position="140"/>
    </location>
</feature>
<dbReference type="RefSeq" id="WP_166678430.1">
    <property type="nucleotide sequence ID" value="NZ_SODF01000004.1"/>
</dbReference>
<comment type="caution">
    <text evidence="2">The sequence shown here is derived from an EMBL/GenBank/DDBJ whole genome shotgun (WGS) entry which is preliminary data.</text>
</comment>
<dbReference type="SUPFAM" id="SSF53335">
    <property type="entry name" value="S-adenosyl-L-methionine-dependent methyltransferases"/>
    <property type="match status" value="1"/>
</dbReference>
<dbReference type="InterPro" id="IPR029063">
    <property type="entry name" value="SAM-dependent_MTases_sf"/>
</dbReference>
<evidence type="ECO:0000313" key="2">
    <source>
        <dbReference type="EMBL" id="TDW14315.1"/>
    </source>
</evidence>
<keyword evidence="2" id="KW-0808">Transferase</keyword>
<evidence type="ECO:0000259" key="1">
    <source>
        <dbReference type="Pfam" id="PF08241"/>
    </source>
</evidence>
<evidence type="ECO:0000313" key="3">
    <source>
        <dbReference type="Proteomes" id="UP000295447"/>
    </source>
</evidence>
<dbReference type="PANTHER" id="PTHR42912">
    <property type="entry name" value="METHYLTRANSFERASE"/>
    <property type="match status" value="1"/>
</dbReference>